<dbReference type="Pfam" id="PF12704">
    <property type="entry name" value="MacB_PCD"/>
    <property type="match status" value="2"/>
</dbReference>
<feature type="transmembrane region" description="Helical" evidence="6">
    <location>
        <begin position="349"/>
        <end position="372"/>
    </location>
</feature>
<feature type="transmembrane region" description="Helical" evidence="6">
    <location>
        <begin position="688"/>
        <end position="713"/>
    </location>
</feature>
<evidence type="ECO:0000256" key="2">
    <source>
        <dbReference type="ARBA" id="ARBA00022475"/>
    </source>
</evidence>
<dbReference type="PANTHER" id="PTHR30572">
    <property type="entry name" value="MEMBRANE COMPONENT OF TRANSPORTER-RELATED"/>
    <property type="match status" value="1"/>
</dbReference>
<dbReference type="PANTHER" id="PTHR30572:SF18">
    <property type="entry name" value="ABC-TYPE MACROLIDE FAMILY EXPORT SYSTEM PERMEASE COMPONENT 2"/>
    <property type="match status" value="1"/>
</dbReference>
<evidence type="ECO:0000259" key="8">
    <source>
        <dbReference type="Pfam" id="PF12704"/>
    </source>
</evidence>
<dbReference type="RefSeq" id="WP_202007839.1">
    <property type="nucleotide sequence ID" value="NZ_JAERRB010000001.1"/>
</dbReference>
<keyword evidence="3 6" id="KW-0812">Transmembrane</keyword>
<keyword evidence="5 6" id="KW-0472">Membrane</keyword>
<evidence type="ECO:0000259" key="7">
    <source>
        <dbReference type="Pfam" id="PF02687"/>
    </source>
</evidence>
<evidence type="ECO:0000313" key="9">
    <source>
        <dbReference type="EMBL" id="MBL0740509.1"/>
    </source>
</evidence>
<evidence type="ECO:0000256" key="1">
    <source>
        <dbReference type="ARBA" id="ARBA00004651"/>
    </source>
</evidence>
<feature type="transmembrane region" description="Helical" evidence="6">
    <location>
        <begin position="21"/>
        <end position="41"/>
    </location>
</feature>
<dbReference type="EMBL" id="JAERRB010000001">
    <property type="protein sequence ID" value="MBL0740509.1"/>
    <property type="molecule type" value="Genomic_DNA"/>
</dbReference>
<sequence length="811" mass="89853">MPRVFFVLAIRNLLKRKMFSCINIFGLALGVAACLVILNYVDYESRYDSYHKHASQLYRVDRTVYQNDVLKFTTLTSTYGLGPSMLAEVPEVKRYIRTHPLHGGSVVLTYQPATGDPVSFHETNLQMVDSTFLDAFTYNATAGDLTSALDNPNSIVVTKALAEKYFGPGEDAIGKVLTISGGRCDGDYQVSAVIDNVPRNSHLTFDVLVPLHNVLKTNGQYSAGSEWGWNNFVTYVELYPEAHVDAVTQKLPALADKYINKRFEEDHVKIVIGLQPIRDIHLHPGVKGEPNPTTGFTTLYFFIVIAVFILTIAWINYVNLSTAQAMERAHEVGIKKAIGALRSELIRQFMLESVVVNFLGIVLAMVLALALLPVLNQITGKDLSFNFADPRLSLILVTLFVVGSVISGLYPAFVLSSFKITAMLKAKSERDGFGLRKTLVVFQFASSLVLIAGTFGVYRQIMFMRTQHKGLTVDQMLIVQGPTVVQGAHANDRLVMLKNDIRRIPGVINVTTSAAIPGGGYNWGATLLRAGDQRSDSKGGSVVWVDPDFVDTYNMTLVAGRNFNPNIRSDMESVLINEAAVTALGLGSPEQALRERILLETDTVAIVGVLKNYNWSSLKTDYGPFVFKADTVSRSAFSIHLDGNNMQEAIQQIGARFREVFPGNPYDYYFLDDFFNRQYQDDQQFGKIFGLFAGLAIAISCLGLWGLASFTTAQKRKEISIRKVLGASTENIMSLLSWQFMRLVMVAGVIGLPLAWYGLYVWLGSFAFRIGLQWDLFVVPFAMLCGMALLTVSFQIFRGANTNPATILRSE</sequence>
<organism evidence="9 10">
    <name type="scientific">Chryseolinea lacunae</name>
    <dbReference type="NCBI Taxonomy" id="2801331"/>
    <lineage>
        <taxon>Bacteria</taxon>
        <taxon>Pseudomonadati</taxon>
        <taxon>Bacteroidota</taxon>
        <taxon>Cytophagia</taxon>
        <taxon>Cytophagales</taxon>
        <taxon>Fulvivirgaceae</taxon>
        <taxon>Chryseolinea</taxon>
    </lineage>
</organism>
<evidence type="ECO:0000256" key="3">
    <source>
        <dbReference type="ARBA" id="ARBA00022692"/>
    </source>
</evidence>
<feature type="transmembrane region" description="Helical" evidence="6">
    <location>
        <begin position="439"/>
        <end position="458"/>
    </location>
</feature>
<keyword evidence="2" id="KW-1003">Cell membrane</keyword>
<comment type="subcellular location">
    <subcellularLocation>
        <location evidence="1">Cell membrane</location>
        <topology evidence="1">Multi-pass membrane protein</topology>
    </subcellularLocation>
</comment>
<evidence type="ECO:0000256" key="6">
    <source>
        <dbReference type="SAM" id="Phobius"/>
    </source>
</evidence>
<feature type="transmembrane region" description="Helical" evidence="6">
    <location>
        <begin position="299"/>
        <end position="318"/>
    </location>
</feature>
<protein>
    <submittedName>
        <fullName evidence="9">ABC transporter permease</fullName>
    </submittedName>
</protein>
<dbReference type="InterPro" id="IPR025857">
    <property type="entry name" value="MacB_PCD"/>
</dbReference>
<name>A0ABS1KME6_9BACT</name>
<evidence type="ECO:0000256" key="5">
    <source>
        <dbReference type="ARBA" id="ARBA00023136"/>
    </source>
</evidence>
<evidence type="ECO:0000313" key="10">
    <source>
        <dbReference type="Proteomes" id="UP000613030"/>
    </source>
</evidence>
<keyword evidence="4 6" id="KW-1133">Transmembrane helix</keyword>
<dbReference type="PROSITE" id="PS51257">
    <property type="entry name" value="PROKAR_LIPOPROTEIN"/>
    <property type="match status" value="1"/>
</dbReference>
<feature type="transmembrane region" description="Helical" evidence="6">
    <location>
        <begin position="392"/>
        <end position="418"/>
    </location>
</feature>
<dbReference type="InterPro" id="IPR003838">
    <property type="entry name" value="ABC3_permease_C"/>
</dbReference>
<evidence type="ECO:0000256" key="4">
    <source>
        <dbReference type="ARBA" id="ARBA00022989"/>
    </source>
</evidence>
<dbReference type="InterPro" id="IPR050250">
    <property type="entry name" value="Macrolide_Exporter_MacB"/>
</dbReference>
<keyword evidence="10" id="KW-1185">Reference proteome</keyword>
<proteinExistence type="predicted"/>
<reference evidence="9 10" key="1">
    <citation type="submission" date="2021-01" db="EMBL/GenBank/DDBJ databases">
        <title>Chryseolinea sp. Jin1 Genome sequencing and assembly.</title>
        <authorList>
            <person name="Kim I."/>
        </authorList>
    </citation>
    <scope>NUCLEOTIDE SEQUENCE [LARGE SCALE GENOMIC DNA]</scope>
    <source>
        <strain evidence="9 10">Jin1</strain>
    </source>
</reference>
<dbReference type="Pfam" id="PF02687">
    <property type="entry name" value="FtsX"/>
    <property type="match status" value="2"/>
</dbReference>
<feature type="domain" description="ABC3 transporter permease C-terminal" evidence="7">
    <location>
        <begin position="691"/>
        <end position="804"/>
    </location>
</feature>
<feature type="domain" description="MacB-like periplasmic core" evidence="8">
    <location>
        <begin position="20"/>
        <end position="253"/>
    </location>
</feature>
<gene>
    <name evidence="9" type="ORF">JI741_04730</name>
</gene>
<dbReference type="Proteomes" id="UP000613030">
    <property type="component" value="Unassembled WGS sequence"/>
</dbReference>
<feature type="transmembrane region" description="Helical" evidence="6">
    <location>
        <begin position="743"/>
        <end position="764"/>
    </location>
</feature>
<feature type="domain" description="ABC3 transporter permease C-terminal" evidence="7">
    <location>
        <begin position="303"/>
        <end position="416"/>
    </location>
</feature>
<comment type="caution">
    <text evidence="9">The sequence shown here is derived from an EMBL/GenBank/DDBJ whole genome shotgun (WGS) entry which is preliminary data.</text>
</comment>
<feature type="domain" description="MacB-like periplasmic core" evidence="8">
    <location>
        <begin position="453"/>
        <end position="653"/>
    </location>
</feature>
<accession>A0ABS1KME6</accession>
<feature type="transmembrane region" description="Helical" evidence="6">
    <location>
        <begin position="776"/>
        <end position="797"/>
    </location>
</feature>